<dbReference type="NCBIfam" id="TIGR03725">
    <property type="entry name" value="T6A_YeaZ"/>
    <property type="match status" value="1"/>
</dbReference>
<comment type="caution">
    <text evidence="2">The sequence shown here is derived from an EMBL/GenBank/DDBJ whole genome shotgun (WGS) entry which is preliminary data.</text>
</comment>
<dbReference type="InterPro" id="IPR000905">
    <property type="entry name" value="Gcp-like_dom"/>
</dbReference>
<gene>
    <name evidence="2" type="ORF">DFR64_2615</name>
</gene>
<name>A0A347ZQA6_9CHLR</name>
<organism evidence="2 3">
    <name type="scientific">Pelolinea submarina</name>
    <dbReference type="NCBI Taxonomy" id="913107"/>
    <lineage>
        <taxon>Bacteria</taxon>
        <taxon>Bacillati</taxon>
        <taxon>Chloroflexota</taxon>
        <taxon>Anaerolineae</taxon>
        <taxon>Anaerolineales</taxon>
        <taxon>Anaerolineaceae</taxon>
        <taxon>Pelolinea</taxon>
    </lineage>
</organism>
<dbReference type="GO" id="GO:0002949">
    <property type="term" value="P:tRNA threonylcarbamoyladenosine modification"/>
    <property type="evidence" value="ECO:0007669"/>
    <property type="project" value="InterPro"/>
</dbReference>
<dbReference type="InterPro" id="IPR043129">
    <property type="entry name" value="ATPase_NBD"/>
</dbReference>
<reference evidence="2 3" key="1">
    <citation type="submission" date="2018-08" db="EMBL/GenBank/DDBJ databases">
        <title>Genomic Encyclopedia of Type Strains, Phase IV (KMG-IV): sequencing the most valuable type-strain genomes for metagenomic binning, comparative biology and taxonomic classification.</title>
        <authorList>
            <person name="Goeker M."/>
        </authorList>
    </citation>
    <scope>NUCLEOTIDE SEQUENCE [LARGE SCALE GENOMIC DNA]</scope>
    <source>
        <strain evidence="2 3">DSM 23923</strain>
    </source>
</reference>
<feature type="domain" description="Gcp-like" evidence="1">
    <location>
        <begin position="30"/>
        <end position="146"/>
    </location>
</feature>
<keyword evidence="3" id="KW-1185">Reference proteome</keyword>
<evidence type="ECO:0000313" key="3">
    <source>
        <dbReference type="Proteomes" id="UP000256388"/>
    </source>
</evidence>
<sequence length="225" mass="24487">MILAIDTSTQWMGIALLQDAQILYEKVWRTSRRHTVELAPAIQEAVQDCGLQISDLEAIGVALGPGSFTSLRIGLAVAKGLALTQRIPVIGIPSLDITAAGLPVQDVPLIAVLRAGRERLAACTYLAENDHWKSSGEISITTAQELETAIDSPTLVCGELEPEERRILERRWRNALLPDPADCVRRPARLAVLTTERFKAGQVDDVVTLAPIYLHTLNTPALNQA</sequence>
<dbReference type="Proteomes" id="UP000256388">
    <property type="component" value="Unassembled WGS sequence"/>
</dbReference>
<dbReference type="PANTHER" id="PTHR11735:SF11">
    <property type="entry name" value="TRNA THREONYLCARBAMOYLADENOSINE BIOSYNTHESIS PROTEIN TSAB"/>
    <property type="match status" value="1"/>
</dbReference>
<dbReference type="OrthoDB" id="9784166at2"/>
<protein>
    <submittedName>
        <fullName evidence="2">tRNA threonylcarbamoyladenosine biosynthesis protein TsaB</fullName>
    </submittedName>
</protein>
<dbReference type="RefSeq" id="WP_116225883.1">
    <property type="nucleotide sequence ID" value="NZ_AP018437.1"/>
</dbReference>
<evidence type="ECO:0000313" key="2">
    <source>
        <dbReference type="EMBL" id="REG06183.1"/>
    </source>
</evidence>
<dbReference type="AlphaFoldDB" id="A0A347ZQA6"/>
<dbReference type="InterPro" id="IPR022496">
    <property type="entry name" value="T6A_TsaB"/>
</dbReference>
<dbReference type="CDD" id="cd24032">
    <property type="entry name" value="ASKHA_NBD_TsaB"/>
    <property type="match status" value="1"/>
</dbReference>
<dbReference type="Pfam" id="PF00814">
    <property type="entry name" value="TsaD"/>
    <property type="match status" value="1"/>
</dbReference>
<dbReference type="SUPFAM" id="SSF53067">
    <property type="entry name" value="Actin-like ATPase domain"/>
    <property type="match status" value="1"/>
</dbReference>
<dbReference type="EMBL" id="QUMS01000004">
    <property type="protein sequence ID" value="REG06183.1"/>
    <property type="molecule type" value="Genomic_DNA"/>
</dbReference>
<dbReference type="Gene3D" id="3.30.420.40">
    <property type="match status" value="2"/>
</dbReference>
<dbReference type="GO" id="GO:0005829">
    <property type="term" value="C:cytosol"/>
    <property type="evidence" value="ECO:0007669"/>
    <property type="project" value="TreeGrafter"/>
</dbReference>
<evidence type="ECO:0000259" key="1">
    <source>
        <dbReference type="Pfam" id="PF00814"/>
    </source>
</evidence>
<accession>A0A347ZQA6</accession>
<dbReference type="PANTHER" id="PTHR11735">
    <property type="entry name" value="TRNA N6-ADENOSINE THREONYLCARBAMOYLTRANSFERASE"/>
    <property type="match status" value="1"/>
</dbReference>
<proteinExistence type="predicted"/>